<name>A0ACB8QUG3_9AGAM</name>
<proteinExistence type="predicted"/>
<dbReference type="EMBL" id="MU273489">
    <property type="protein sequence ID" value="KAI0035153.1"/>
    <property type="molecule type" value="Genomic_DNA"/>
</dbReference>
<organism evidence="1 2">
    <name type="scientific">Vararia minispora EC-137</name>
    <dbReference type="NCBI Taxonomy" id="1314806"/>
    <lineage>
        <taxon>Eukaryota</taxon>
        <taxon>Fungi</taxon>
        <taxon>Dikarya</taxon>
        <taxon>Basidiomycota</taxon>
        <taxon>Agaricomycotina</taxon>
        <taxon>Agaricomycetes</taxon>
        <taxon>Russulales</taxon>
        <taxon>Lachnocladiaceae</taxon>
        <taxon>Vararia</taxon>
    </lineage>
</organism>
<reference evidence="1" key="2">
    <citation type="journal article" date="2022" name="New Phytol.">
        <title>Evolutionary transition to the ectomycorrhizal habit in the genomes of a hyperdiverse lineage of mushroom-forming fungi.</title>
        <authorList>
            <person name="Looney B."/>
            <person name="Miyauchi S."/>
            <person name="Morin E."/>
            <person name="Drula E."/>
            <person name="Courty P.E."/>
            <person name="Kohler A."/>
            <person name="Kuo A."/>
            <person name="LaButti K."/>
            <person name="Pangilinan J."/>
            <person name="Lipzen A."/>
            <person name="Riley R."/>
            <person name="Andreopoulos W."/>
            <person name="He G."/>
            <person name="Johnson J."/>
            <person name="Nolan M."/>
            <person name="Tritt A."/>
            <person name="Barry K.W."/>
            <person name="Grigoriev I.V."/>
            <person name="Nagy L.G."/>
            <person name="Hibbett D."/>
            <person name="Henrissat B."/>
            <person name="Matheny P.B."/>
            <person name="Labbe J."/>
            <person name="Martin F.M."/>
        </authorList>
    </citation>
    <scope>NUCLEOTIDE SEQUENCE</scope>
    <source>
        <strain evidence="1">EC-137</strain>
    </source>
</reference>
<protein>
    <submittedName>
        <fullName evidence="1">Mss4-like protein</fullName>
    </submittedName>
</protein>
<reference evidence="1" key="1">
    <citation type="submission" date="2021-02" db="EMBL/GenBank/DDBJ databases">
        <authorList>
            <consortium name="DOE Joint Genome Institute"/>
            <person name="Ahrendt S."/>
            <person name="Looney B.P."/>
            <person name="Miyauchi S."/>
            <person name="Morin E."/>
            <person name="Drula E."/>
            <person name="Courty P.E."/>
            <person name="Chicoki N."/>
            <person name="Fauchery L."/>
            <person name="Kohler A."/>
            <person name="Kuo A."/>
            <person name="Labutti K."/>
            <person name="Pangilinan J."/>
            <person name="Lipzen A."/>
            <person name="Riley R."/>
            <person name="Andreopoulos W."/>
            <person name="He G."/>
            <person name="Johnson J."/>
            <person name="Barry K.W."/>
            <person name="Grigoriev I.V."/>
            <person name="Nagy L."/>
            <person name="Hibbett D."/>
            <person name="Henrissat B."/>
            <person name="Matheny P.B."/>
            <person name="Labbe J."/>
            <person name="Martin F."/>
        </authorList>
    </citation>
    <scope>NUCLEOTIDE SEQUENCE</scope>
    <source>
        <strain evidence="1">EC-137</strain>
    </source>
</reference>
<gene>
    <name evidence="1" type="ORF">K488DRAFT_76815</name>
</gene>
<evidence type="ECO:0000313" key="1">
    <source>
        <dbReference type="EMBL" id="KAI0035153.1"/>
    </source>
</evidence>
<comment type="caution">
    <text evidence="1">The sequence shown here is derived from an EMBL/GenBank/DDBJ whole genome shotgun (WGS) entry which is preliminary data.</text>
</comment>
<evidence type="ECO:0000313" key="2">
    <source>
        <dbReference type="Proteomes" id="UP000814128"/>
    </source>
</evidence>
<sequence length="160" mass="17589">MNGSGTGPISLTEPLTGGCFCGAVSYALSAPPTMSAYCHCTQCQRLNGCPFVHTVHFRTSVFGWTHDGGADALDAFQNPSKPHKTRFRCKKCGCCVASFNKNTNNTSVWGAQLSRSQDGRIMRYDIVKPTAHIFYGTRMLDVPDEVTKWEGYPEKSRQLA</sequence>
<accession>A0ACB8QUG3</accession>
<keyword evidence="2" id="KW-1185">Reference proteome</keyword>
<dbReference type="Proteomes" id="UP000814128">
    <property type="component" value="Unassembled WGS sequence"/>
</dbReference>